<comment type="caution">
    <text evidence="6">The sequence shown here is derived from an EMBL/GenBank/DDBJ whole genome shotgun (WGS) entry which is preliminary data.</text>
</comment>
<evidence type="ECO:0000256" key="4">
    <source>
        <dbReference type="ARBA" id="ARBA00023033"/>
    </source>
</evidence>
<dbReference type="InterPro" id="IPR011251">
    <property type="entry name" value="Luciferase-like_dom"/>
</dbReference>
<dbReference type="InterPro" id="IPR050172">
    <property type="entry name" value="SsuD_RutA_monooxygenase"/>
</dbReference>
<dbReference type="GO" id="GO:0046306">
    <property type="term" value="P:alkanesulfonate catabolic process"/>
    <property type="evidence" value="ECO:0007669"/>
    <property type="project" value="TreeGrafter"/>
</dbReference>
<evidence type="ECO:0000313" key="6">
    <source>
        <dbReference type="EMBL" id="PQP16090.1"/>
    </source>
</evidence>
<keyword evidence="4" id="KW-0503">Monooxygenase</keyword>
<name>A0A2S8IMT2_RHOOP</name>
<evidence type="ECO:0000256" key="2">
    <source>
        <dbReference type="ARBA" id="ARBA00022643"/>
    </source>
</evidence>
<dbReference type="Pfam" id="PF00296">
    <property type="entry name" value="Bac_luciferase"/>
    <property type="match status" value="1"/>
</dbReference>
<evidence type="ECO:0000313" key="7">
    <source>
        <dbReference type="Proteomes" id="UP000239290"/>
    </source>
</evidence>
<dbReference type="InterPro" id="IPR019923">
    <property type="entry name" value="Lucif-like_OxRdtase_MSMEG_2516"/>
</dbReference>
<dbReference type="PANTHER" id="PTHR42847:SF4">
    <property type="entry name" value="ALKANESULFONATE MONOOXYGENASE-RELATED"/>
    <property type="match status" value="1"/>
</dbReference>
<protein>
    <submittedName>
        <fullName evidence="6">LLM class F420-dependent oxidoreductase</fullName>
    </submittedName>
</protein>
<dbReference type="EMBL" id="PUIO01000067">
    <property type="protein sequence ID" value="PQP16090.1"/>
    <property type="molecule type" value="Genomic_DNA"/>
</dbReference>
<keyword evidence="2" id="KW-0288">FMN</keyword>
<sequence length="342" mass="37559">MARAQECVDRARLVPIWTNGPQLTHIHELRDTAMTRKIRFGATLAPSVSAKQWRERVAALEDSPFDVLLVNDHLSGLRYAPMVALAAAAQLTDRIRLGVLVLANDYRHPAVLAKEAATLDLLSGGRLELGMGAGWMRSDYDSAGIAFDSPRVRLARLREGVRIVREAWKSGQSDFTGEFYTATGLDHAPLPVQDGGPPLLLGGGGPQMLRFAAREGDIVNVTTRTAIDGRGVAPDDVGLEPLLRKLELVHDAAKEADREVEISVGIRAVAIEDRLSELHPTLGNHLDAMRPTPFIMEGSVESVAEKILLWHELHNVSYFVLANDSDVEKMIPVVQRVKEQNR</sequence>
<gene>
    <name evidence="6" type="ORF">C5613_37025</name>
</gene>
<dbReference type="Gene3D" id="3.20.20.30">
    <property type="entry name" value="Luciferase-like domain"/>
    <property type="match status" value="1"/>
</dbReference>
<dbReference type="AlphaFoldDB" id="A0A2S8IMT2"/>
<evidence type="ECO:0000256" key="3">
    <source>
        <dbReference type="ARBA" id="ARBA00023002"/>
    </source>
</evidence>
<dbReference type="PANTHER" id="PTHR42847">
    <property type="entry name" value="ALKANESULFONATE MONOOXYGENASE"/>
    <property type="match status" value="1"/>
</dbReference>
<dbReference type="InterPro" id="IPR036661">
    <property type="entry name" value="Luciferase-like_sf"/>
</dbReference>
<dbReference type="SUPFAM" id="SSF51679">
    <property type="entry name" value="Bacterial luciferase-like"/>
    <property type="match status" value="1"/>
</dbReference>
<dbReference type="Proteomes" id="UP000239290">
    <property type="component" value="Unassembled WGS sequence"/>
</dbReference>
<reference evidence="7" key="1">
    <citation type="submission" date="2018-02" db="EMBL/GenBank/DDBJ databases">
        <title>Draft genome sequencing of Rhodococcus opacus KU647198.</title>
        <authorList>
            <person name="Zheng B.-X."/>
        </authorList>
    </citation>
    <scope>NUCLEOTIDE SEQUENCE [LARGE SCALE GENOMIC DNA]</scope>
    <source>
        <strain evidence="7">04-OD7</strain>
    </source>
</reference>
<feature type="domain" description="Luciferase-like" evidence="5">
    <location>
        <begin position="41"/>
        <end position="223"/>
    </location>
</feature>
<dbReference type="NCBIfam" id="TIGR03621">
    <property type="entry name" value="F420_MSMEG_2516"/>
    <property type="match status" value="1"/>
</dbReference>
<accession>A0A2S8IMT2</accession>
<evidence type="ECO:0000256" key="1">
    <source>
        <dbReference type="ARBA" id="ARBA00022630"/>
    </source>
</evidence>
<proteinExistence type="predicted"/>
<evidence type="ECO:0000259" key="5">
    <source>
        <dbReference type="Pfam" id="PF00296"/>
    </source>
</evidence>
<organism evidence="6 7">
    <name type="scientific">Rhodococcus opacus</name>
    <name type="common">Nocardia opaca</name>
    <dbReference type="NCBI Taxonomy" id="37919"/>
    <lineage>
        <taxon>Bacteria</taxon>
        <taxon>Bacillati</taxon>
        <taxon>Actinomycetota</taxon>
        <taxon>Actinomycetes</taxon>
        <taxon>Mycobacteriales</taxon>
        <taxon>Nocardiaceae</taxon>
        <taxon>Rhodococcus</taxon>
    </lineage>
</organism>
<keyword evidence="3" id="KW-0560">Oxidoreductase</keyword>
<dbReference type="GO" id="GO:0008726">
    <property type="term" value="F:alkanesulfonate monooxygenase activity"/>
    <property type="evidence" value="ECO:0007669"/>
    <property type="project" value="TreeGrafter"/>
</dbReference>
<keyword evidence="1" id="KW-0285">Flavoprotein</keyword>